<accession>A0A5C8HKX0</accession>
<dbReference type="OrthoDB" id="5114823at2"/>
<proteinExistence type="predicted"/>
<protein>
    <submittedName>
        <fullName evidence="1">Tryptophan synthase subunit alpha</fullName>
    </submittedName>
</protein>
<keyword evidence="2" id="KW-1185">Reference proteome</keyword>
<evidence type="ECO:0000313" key="1">
    <source>
        <dbReference type="EMBL" id="TXK03465.1"/>
    </source>
</evidence>
<evidence type="ECO:0000313" key="2">
    <source>
        <dbReference type="Proteomes" id="UP000321196"/>
    </source>
</evidence>
<comment type="caution">
    <text evidence="1">The sequence shown here is derived from an EMBL/GenBank/DDBJ whole genome shotgun (WGS) entry which is preliminary data.</text>
</comment>
<sequence length="114" mass="13070">MTEGIPRRASLELLRAEAADERAVLIHERLRHGEDPWEFMEELPTVDELVVYSLRAENIESNGGRRPNEVRHYRVLRQIALEYPDLTPTVWKLLGQTNTHRAWDAVVTDSPGAA</sequence>
<gene>
    <name evidence="1" type="ORF">FVP60_11330</name>
</gene>
<dbReference type="Proteomes" id="UP000321196">
    <property type="component" value="Unassembled WGS sequence"/>
</dbReference>
<dbReference type="RefSeq" id="WP_147826396.1">
    <property type="nucleotide sequence ID" value="NZ_BAAARG010000001.1"/>
</dbReference>
<organism evidence="1 2">
    <name type="scientific">Microbacterium mitrae</name>
    <dbReference type="NCBI Taxonomy" id="664640"/>
    <lineage>
        <taxon>Bacteria</taxon>
        <taxon>Bacillati</taxon>
        <taxon>Actinomycetota</taxon>
        <taxon>Actinomycetes</taxon>
        <taxon>Micrococcales</taxon>
        <taxon>Microbacteriaceae</taxon>
        <taxon>Microbacterium</taxon>
    </lineage>
</organism>
<name>A0A5C8HKX0_9MICO</name>
<dbReference type="EMBL" id="VRSW01000004">
    <property type="protein sequence ID" value="TXK03465.1"/>
    <property type="molecule type" value="Genomic_DNA"/>
</dbReference>
<reference evidence="1 2" key="1">
    <citation type="submission" date="2019-08" db="EMBL/GenBank/DDBJ databases">
        <authorList>
            <person name="Dong K."/>
        </authorList>
    </citation>
    <scope>NUCLEOTIDE SEQUENCE [LARGE SCALE GENOMIC DNA]</scope>
    <source>
        <strain evidence="1 2">M4-8</strain>
    </source>
</reference>
<dbReference type="AlphaFoldDB" id="A0A5C8HKX0"/>